<name>K6FIJ6_9BACT</name>
<feature type="active site" description="Proton acceptor" evidence="8">
    <location>
        <position position="51"/>
    </location>
</feature>
<protein>
    <recommendedName>
        <fullName evidence="8">Tryptophan synthase alpha chain</fullName>
        <ecNumber evidence="8">4.2.1.20</ecNumber>
    </recommendedName>
</protein>
<comment type="catalytic activity">
    <reaction evidence="7 8">
        <text>(1S,2R)-1-C-(indol-3-yl)glycerol 3-phosphate + L-serine = D-glyceraldehyde 3-phosphate + L-tryptophan + H2O</text>
        <dbReference type="Rhea" id="RHEA:10532"/>
        <dbReference type="ChEBI" id="CHEBI:15377"/>
        <dbReference type="ChEBI" id="CHEBI:33384"/>
        <dbReference type="ChEBI" id="CHEBI:57912"/>
        <dbReference type="ChEBI" id="CHEBI:58866"/>
        <dbReference type="ChEBI" id="CHEBI:59776"/>
        <dbReference type="EC" id="4.2.1.20"/>
    </reaction>
</comment>
<comment type="pathway">
    <text evidence="1 8">Amino-acid biosynthesis; L-tryptophan biosynthesis; L-tryptophan from chorismate: step 5/5.</text>
</comment>
<keyword evidence="5 8" id="KW-0057">Aromatic amino acid biosynthesis</keyword>
<evidence type="ECO:0000256" key="3">
    <source>
        <dbReference type="ARBA" id="ARBA00022605"/>
    </source>
</evidence>
<dbReference type="Gene3D" id="3.20.20.70">
    <property type="entry name" value="Aldolase class I"/>
    <property type="match status" value="1"/>
</dbReference>
<evidence type="ECO:0000313" key="10">
    <source>
        <dbReference type="EMBL" id="EKO38427.1"/>
    </source>
</evidence>
<evidence type="ECO:0000256" key="7">
    <source>
        <dbReference type="ARBA" id="ARBA00049047"/>
    </source>
</evidence>
<dbReference type="PANTHER" id="PTHR43406:SF1">
    <property type="entry name" value="TRYPTOPHAN SYNTHASE ALPHA CHAIN, CHLOROPLASTIC"/>
    <property type="match status" value="1"/>
</dbReference>
<evidence type="ECO:0000313" key="11">
    <source>
        <dbReference type="Proteomes" id="UP000006272"/>
    </source>
</evidence>
<comment type="caution">
    <text evidence="10">The sequence shown here is derived from an EMBL/GenBank/DDBJ whole genome shotgun (WGS) entry which is preliminary data.</text>
</comment>
<dbReference type="InterPro" id="IPR013785">
    <property type="entry name" value="Aldolase_TIM"/>
</dbReference>
<dbReference type="EC" id="4.2.1.20" evidence="8"/>
<reference evidence="10 11" key="1">
    <citation type="submission" date="2012-07" db="EMBL/GenBank/DDBJ databases">
        <title>Draft genome sequence of Desulfovibrio magneticus str. Maddingley MBC34 obtained from a metagenomic sequence of a methanogenic enrichment isolated from coal-seam formation water in Victoria, Australia.</title>
        <authorList>
            <person name="Greenfield P."/>
            <person name="Hendry P."/>
            <person name="Li D."/>
            <person name="Rosewarne C.P."/>
            <person name="Tran-Dinh N."/>
            <person name="Elbourne L.D.H."/>
            <person name="Paulsen I.T."/>
            <person name="Midgley D.J."/>
        </authorList>
    </citation>
    <scope>NUCLEOTIDE SEQUENCE [LARGE SCALE GENOMIC DNA]</scope>
    <source>
        <strain evidence="11">Maddingley MBC34</strain>
    </source>
</reference>
<feature type="active site" description="Proton acceptor" evidence="8">
    <location>
        <position position="62"/>
    </location>
</feature>
<sequence>MSQSILTARIMEALGAGRKALIPFLPGGFPDKERFFDELAALDAGGADVIEIGVPFSDPVADGPVVEQASLDCLLNGTCLSWLFYELGKRKGQYRAGLVLMGYYNPFLQYGLEQLAADAADAGVAGFIVPDLPLEESGPMREALSKHDLDLIPLVGLNTSEERLAAYAKDARGYVYFVSVLGTTGMRESLPTEVKERLAAVRRIFNVPVALGFGIKSPEQLYAFGDLVDGVVFGSALIAHIKAGGTAAEFMARWRS</sequence>
<evidence type="ECO:0000256" key="6">
    <source>
        <dbReference type="ARBA" id="ARBA00023239"/>
    </source>
</evidence>
<dbReference type="GO" id="GO:0004834">
    <property type="term" value="F:tryptophan synthase activity"/>
    <property type="evidence" value="ECO:0007669"/>
    <property type="project" value="UniProtKB-UniRule"/>
</dbReference>
<evidence type="ECO:0000256" key="9">
    <source>
        <dbReference type="RuleBase" id="RU003662"/>
    </source>
</evidence>
<dbReference type="Proteomes" id="UP000006272">
    <property type="component" value="Unassembled WGS sequence"/>
</dbReference>
<comment type="function">
    <text evidence="8">The alpha subunit is responsible for the aldol cleavage of indoleglycerol phosphate to indole and glyceraldehyde 3-phosphate.</text>
</comment>
<dbReference type="InterPro" id="IPR018204">
    <property type="entry name" value="Trp_synthase_alpha_AS"/>
</dbReference>
<dbReference type="AlphaFoldDB" id="K6FIJ6"/>
<accession>K6FIJ6</accession>
<dbReference type="PATRIC" id="fig|1206767.3.peg.2839"/>
<dbReference type="HAMAP" id="MF_00131">
    <property type="entry name" value="Trp_synth_alpha"/>
    <property type="match status" value="1"/>
</dbReference>
<dbReference type="Pfam" id="PF00290">
    <property type="entry name" value="Trp_syntA"/>
    <property type="match status" value="1"/>
</dbReference>
<keyword evidence="4 8" id="KW-0822">Tryptophan biosynthesis</keyword>
<dbReference type="PANTHER" id="PTHR43406">
    <property type="entry name" value="TRYPTOPHAN SYNTHASE, ALPHA CHAIN"/>
    <property type="match status" value="1"/>
</dbReference>
<dbReference type="PROSITE" id="PS00167">
    <property type="entry name" value="TRP_SYNTHASE_ALPHA"/>
    <property type="match status" value="1"/>
</dbReference>
<keyword evidence="3 8" id="KW-0028">Amino-acid biosynthesis</keyword>
<evidence type="ECO:0000256" key="8">
    <source>
        <dbReference type="HAMAP-Rule" id="MF_00131"/>
    </source>
</evidence>
<evidence type="ECO:0000256" key="5">
    <source>
        <dbReference type="ARBA" id="ARBA00023141"/>
    </source>
</evidence>
<evidence type="ECO:0000256" key="2">
    <source>
        <dbReference type="ARBA" id="ARBA00011270"/>
    </source>
</evidence>
<dbReference type="NCBIfam" id="TIGR00262">
    <property type="entry name" value="trpA"/>
    <property type="match status" value="1"/>
</dbReference>
<comment type="subunit">
    <text evidence="2 8">Tetramer of two alpha and two beta chains.</text>
</comment>
<dbReference type="SUPFAM" id="SSF51366">
    <property type="entry name" value="Ribulose-phoshate binding barrel"/>
    <property type="match status" value="1"/>
</dbReference>
<evidence type="ECO:0000256" key="4">
    <source>
        <dbReference type="ARBA" id="ARBA00022822"/>
    </source>
</evidence>
<dbReference type="CDD" id="cd04724">
    <property type="entry name" value="Tryptophan_synthase_alpha"/>
    <property type="match status" value="1"/>
</dbReference>
<dbReference type="UniPathway" id="UPA00035">
    <property type="reaction ID" value="UER00044"/>
</dbReference>
<dbReference type="InterPro" id="IPR002028">
    <property type="entry name" value="Trp_synthase_suA"/>
</dbReference>
<evidence type="ECO:0000256" key="1">
    <source>
        <dbReference type="ARBA" id="ARBA00004733"/>
    </source>
</evidence>
<dbReference type="InterPro" id="IPR011060">
    <property type="entry name" value="RibuloseP-bd_barrel"/>
</dbReference>
<proteinExistence type="inferred from homology"/>
<comment type="similarity">
    <text evidence="8 9">Belongs to the TrpA family.</text>
</comment>
<keyword evidence="6 8" id="KW-0456">Lyase</keyword>
<gene>
    <name evidence="8" type="primary">trpA</name>
    <name evidence="10" type="ORF">B193_2891</name>
</gene>
<dbReference type="GO" id="GO:0005829">
    <property type="term" value="C:cytosol"/>
    <property type="evidence" value="ECO:0007669"/>
    <property type="project" value="TreeGrafter"/>
</dbReference>
<organism evidence="10 11">
    <name type="scientific">Solidesulfovibrio magneticus str. Maddingley MBC34</name>
    <dbReference type="NCBI Taxonomy" id="1206767"/>
    <lineage>
        <taxon>Bacteria</taxon>
        <taxon>Pseudomonadati</taxon>
        <taxon>Thermodesulfobacteriota</taxon>
        <taxon>Desulfovibrionia</taxon>
        <taxon>Desulfovibrionales</taxon>
        <taxon>Desulfovibrionaceae</taxon>
        <taxon>Solidesulfovibrio</taxon>
    </lineage>
</organism>
<dbReference type="EMBL" id="ALAO01000251">
    <property type="protein sequence ID" value="EKO38427.1"/>
    <property type="molecule type" value="Genomic_DNA"/>
</dbReference>